<keyword evidence="1" id="KW-0472">Membrane</keyword>
<name>A0ABT0BC57_9SPHN</name>
<gene>
    <name evidence="2" type="ORF">MTR62_08015</name>
</gene>
<evidence type="ECO:0000256" key="1">
    <source>
        <dbReference type="SAM" id="Phobius"/>
    </source>
</evidence>
<sequence>MLERIWQLRGVLVLHPGVSDDLVFARIESFLDAQNKRVTRGGANYAEFAGLPLPRRHRALSFFDRGRFWIRHNHDGKELHFELRSLYRLALCLVLVTALLATLAALDWFDTRALIAGTALAVALGGLYTLNAGFARARAPRAIYGAISGE</sequence>
<evidence type="ECO:0000313" key="3">
    <source>
        <dbReference type="Proteomes" id="UP001162881"/>
    </source>
</evidence>
<accession>A0ABT0BC57</accession>
<dbReference type="Proteomes" id="UP001162881">
    <property type="component" value="Unassembled WGS sequence"/>
</dbReference>
<dbReference type="RefSeq" id="WP_244018770.1">
    <property type="nucleotide sequence ID" value="NZ_JALHLF010000022.1"/>
</dbReference>
<dbReference type="EMBL" id="JALHLF010000022">
    <property type="protein sequence ID" value="MCJ2182636.1"/>
    <property type="molecule type" value="Genomic_DNA"/>
</dbReference>
<keyword evidence="1" id="KW-0812">Transmembrane</keyword>
<feature type="transmembrane region" description="Helical" evidence="1">
    <location>
        <begin position="86"/>
        <end position="106"/>
    </location>
</feature>
<protein>
    <submittedName>
        <fullName evidence="2">Uncharacterized protein</fullName>
    </submittedName>
</protein>
<keyword evidence="1" id="KW-1133">Transmembrane helix</keyword>
<evidence type="ECO:0000313" key="2">
    <source>
        <dbReference type="EMBL" id="MCJ2182636.1"/>
    </source>
</evidence>
<keyword evidence="3" id="KW-1185">Reference proteome</keyword>
<feature type="transmembrane region" description="Helical" evidence="1">
    <location>
        <begin position="112"/>
        <end position="131"/>
    </location>
</feature>
<comment type="caution">
    <text evidence="2">The sequence shown here is derived from an EMBL/GenBank/DDBJ whole genome shotgun (WGS) entry which is preliminary data.</text>
</comment>
<proteinExistence type="predicted"/>
<organism evidence="2 3">
    <name type="scientific">Novosphingobium organovorum</name>
    <dbReference type="NCBI Taxonomy" id="2930092"/>
    <lineage>
        <taxon>Bacteria</taxon>
        <taxon>Pseudomonadati</taxon>
        <taxon>Pseudomonadota</taxon>
        <taxon>Alphaproteobacteria</taxon>
        <taxon>Sphingomonadales</taxon>
        <taxon>Sphingomonadaceae</taxon>
        <taxon>Novosphingobium</taxon>
    </lineage>
</organism>
<reference evidence="2" key="1">
    <citation type="submission" date="2022-03" db="EMBL/GenBank/DDBJ databases">
        <title>Identification of a novel bacterium isolated from mangrove sediments.</title>
        <authorList>
            <person name="Pan X."/>
        </authorList>
    </citation>
    <scope>NUCLEOTIDE SEQUENCE</scope>
    <source>
        <strain evidence="2">B1949</strain>
    </source>
</reference>